<evidence type="ECO:0000256" key="1">
    <source>
        <dbReference type="ARBA" id="ARBA00012528"/>
    </source>
</evidence>
<dbReference type="Pfam" id="PF21118">
    <property type="entry name" value="DosC_2nd"/>
    <property type="match status" value="1"/>
</dbReference>
<dbReference type="OrthoDB" id="9813903at2"/>
<dbReference type="NCBIfam" id="TIGR00254">
    <property type="entry name" value="GGDEF"/>
    <property type="match status" value="1"/>
</dbReference>
<dbReference type="InterPro" id="IPR012292">
    <property type="entry name" value="Globin/Proto"/>
</dbReference>
<evidence type="ECO:0000259" key="3">
    <source>
        <dbReference type="PROSITE" id="PS50887"/>
    </source>
</evidence>
<organism evidence="4 5">
    <name type="scientific">Hylemonella gracilis</name>
    <dbReference type="NCBI Taxonomy" id="80880"/>
    <lineage>
        <taxon>Bacteria</taxon>
        <taxon>Pseudomonadati</taxon>
        <taxon>Pseudomonadota</taxon>
        <taxon>Betaproteobacteria</taxon>
        <taxon>Burkholderiales</taxon>
        <taxon>Comamonadaceae</taxon>
        <taxon>Hylemonella</taxon>
    </lineage>
</organism>
<dbReference type="GO" id="GO:0005886">
    <property type="term" value="C:plasma membrane"/>
    <property type="evidence" value="ECO:0007669"/>
    <property type="project" value="TreeGrafter"/>
</dbReference>
<dbReference type="Pfam" id="PF00990">
    <property type="entry name" value="GGDEF"/>
    <property type="match status" value="1"/>
</dbReference>
<dbReference type="InterPro" id="IPR048442">
    <property type="entry name" value="DosC_2nd"/>
</dbReference>
<dbReference type="GO" id="GO:0052621">
    <property type="term" value="F:diguanylate cyclase activity"/>
    <property type="evidence" value="ECO:0007669"/>
    <property type="project" value="UniProtKB-EC"/>
</dbReference>
<dbReference type="SUPFAM" id="SSF55073">
    <property type="entry name" value="Nucleotide cyclase"/>
    <property type="match status" value="1"/>
</dbReference>
<dbReference type="GO" id="GO:0019825">
    <property type="term" value="F:oxygen binding"/>
    <property type="evidence" value="ECO:0007669"/>
    <property type="project" value="InterPro"/>
</dbReference>
<name>A0A4P6UJN5_9BURK</name>
<dbReference type="GO" id="GO:1902201">
    <property type="term" value="P:negative regulation of bacterial-type flagellum-dependent cell motility"/>
    <property type="evidence" value="ECO:0007669"/>
    <property type="project" value="TreeGrafter"/>
</dbReference>
<reference evidence="4 5" key="1">
    <citation type="submission" date="2018-07" db="EMBL/GenBank/DDBJ databases">
        <title>Exploring interactions and the metabolic potential of the ultra-small soil bacteria Hylemonella gracilis.</title>
        <authorList>
            <person name="Tyc O."/>
            <person name="Kulkarni P."/>
            <person name="Gawehns F."/>
            <person name="Hundscheid M."/>
            <person name="Zweers H."/>
            <person name="Garbeva P."/>
        </authorList>
    </citation>
    <scope>NUCLEOTIDE SEQUENCE [LARGE SCALE GENOMIC DNA]</scope>
    <source>
        <strain evidence="4 5">NS1</strain>
    </source>
</reference>
<dbReference type="Proteomes" id="UP000292939">
    <property type="component" value="Chromosome"/>
</dbReference>
<dbReference type="GO" id="GO:0020037">
    <property type="term" value="F:heme binding"/>
    <property type="evidence" value="ECO:0007669"/>
    <property type="project" value="InterPro"/>
</dbReference>
<dbReference type="AlphaFoldDB" id="A0A4P6UJN5"/>
<comment type="catalytic activity">
    <reaction evidence="2">
        <text>2 GTP = 3',3'-c-di-GMP + 2 diphosphate</text>
        <dbReference type="Rhea" id="RHEA:24898"/>
        <dbReference type="ChEBI" id="CHEBI:33019"/>
        <dbReference type="ChEBI" id="CHEBI:37565"/>
        <dbReference type="ChEBI" id="CHEBI:58805"/>
        <dbReference type="EC" id="2.7.7.65"/>
    </reaction>
</comment>
<dbReference type="PROSITE" id="PS50887">
    <property type="entry name" value="GGDEF"/>
    <property type="match status" value="1"/>
</dbReference>
<dbReference type="FunFam" id="3.30.70.270:FF:000001">
    <property type="entry name" value="Diguanylate cyclase domain protein"/>
    <property type="match status" value="1"/>
</dbReference>
<evidence type="ECO:0000313" key="5">
    <source>
        <dbReference type="Proteomes" id="UP000292939"/>
    </source>
</evidence>
<dbReference type="CDD" id="cd01949">
    <property type="entry name" value="GGDEF"/>
    <property type="match status" value="1"/>
</dbReference>
<dbReference type="PANTHER" id="PTHR45138">
    <property type="entry name" value="REGULATORY COMPONENTS OF SENSORY TRANSDUCTION SYSTEM"/>
    <property type="match status" value="1"/>
</dbReference>
<dbReference type="InterPro" id="IPR043128">
    <property type="entry name" value="Rev_trsase/Diguanyl_cyclase"/>
</dbReference>
<gene>
    <name evidence="4" type="ORF">DW355_05305</name>
</gene>
<evidence type="ECO:0000256" key="2">
    <source>
        <dbReference type="ARBA" id="ARBA00034247"/>
    </source>
</evidence>
<evidence type="ECO:0000313" key="4">
    <source>
        <dbReference type="EMBL" id="QBK04275.1"/>
    </source>
</evidence>
<dbReference type="PANTHER" id="PTHR45138:SF9">
    <property type="entry name" value="DIGUANYLATE CYCLASE DGCM-RELATED"/>
    <property type="match status" value="1"/>
</dbReference>
<proteinExistence type="predicted"/>
<dbReference type="EMBL" id="CP031395">
    <property type="protein sequence ID" value="QBK04275.1"/>
    <property type="molecule type" value="Genomic_DNA"/>
</dbReference>
<dbReference type="Gene3D" id="3.30.70.270">
    <property type="match status" value="1"/>
</dbReference>
<protein>
    <recommendedName>
        <fullName evidence="1">diguanylate cyclase</fullName>
        <ecNumber evidence="1">2.7.7.65</ecNumber>
    </recommendedName>
</protein>
<dbReference type="InterPro" id="IPR050469">
    <property type="entry name" value="Diguanylate_Cyclase"/>
</dbReference>
<dbReference type="InterPro" id="IPR000160">
    <property type="entry name" value="GGDEF_dom"/>
</dbReference>
<accession>A0A4P6UJN5</accession>
<feature type="domain" description="GGDEF" evidence="3">
    <location>
        <begin position="340"/>
        <end position="473"/>
    </location>
</feature>
<dbReference type="SMART" id="SM00267">
    <property type="entry name" value="GGDEF"/>
    <property type="match status" value="1"/>
</dbReference>
<dbReference type="KEGG" id="hgr:DW355_05305"/>
<dbReference type="InterPro" id="IPR029787">
    <property type="entry name" value="Nucleotide_cyclase"/>
</dbReference>
<dbReference type="GO" id="GO:0043709">
    <property type="term" value="P:cell adhesion involved in single-species biofilm formation"/>
    <property type="evidence" value="ECO:0007669"/>
    <property type="project" value="TreeGrafter"/>
</dbReference>
<dbReference type="Gene3D" id="1.10.490.10">
    <property type="entry name" value="Globins"/>
    <property type="match status" value="1"/>
</dbReference>
<sequence>MWNQQQAEAGDMRALEEREARRVRETRPWRLPRWRSDAAVREAVALAVRQVGAQLLEDFYQVLRARVDLDGLMPPDARRRLNSLAWRWLERVTEVEQPWFDAAVGDLLRRMGELCWRHRVPMDVVSAGVSQLGHGIAAQLLDSSLKRRDMLAAGHYVGSLAHLAQERLAAAYSRREERGMRAAEARGLFALGQNMAMERERQQAALLDWALRLTRQVLLSAPRWLVPLESSPLGLWLRHKAPHLFDDAAELARVAQALQRVDRELLPLLQTTPSGMPALQQALAQLDLALDEIRFHLADLFERTLMLEAGRDALTQLLNRRFLSTVLNRQIQLQKAGRSPGFAVLVLDIDHFKSVNDRHGHDVGDQVLQQAARLIVQHVRTGDFVFRYGGEEMLVVLTGVQAGEALKVAEHIRHRFEATPLALGQDLSLDLTVSIGVVDHDGLADPQRLIKRADAALYEAKRAGRNRCWLAPPEA</sequence>
<dbReference type="EC" id="2.7.7.65" evidence="1"/>